<evidence type="ECO:0000313" key="3">
    <source>
        <dbReference type="Proteomes" id="UP000196573"/>
    </source>
</evidence>
<organism evidence="2 3">
    <name type="scientific">Parendozoicomonas haliclonae</name>
    <dbReference type="NCBI Taxonomy" id="1960125"/>
    <lineage>
        <taxon>Bacteria</taxon>
        <taxon>Pseudomonadati</taxon>
        <taxon>Pseudomonadota</taxon>
        <taxon>Gammaproteobacteria</taxon>
        <taxon>Oceanospirillales</taxon>
        <taxon>Endozoicomonadaceae</taxon>
        <taxon>Parendozoicomonas</taxon>
    </lineage>
</organism>
<protein>
    <submittedName>
        <fullName evidence="2">Uncharacterized protein</fullName>
    </submittedName>
</protein>
<name>A0A1X7ANJ8_9GAMM</name>
<sequence>MDPLKRSDTSITTSPPPETKDVQSSGTSLDGRVKSIPDALPKLAGKNLGKHLNVRGFNAFKMAFTHPKALFHLLSGRLDAMKQTNPVKYMEELTDLSTRPEHFKFTIAEGNQLKAANHRVKDQIEGYQRTAVNQMARYTSEAYDADDFIEAVRDLGECCKSVSLAPMTMLQGPAAKSFDGIYLRIQQLNHSNFMEEQEQFQVRDALLQIKAARGRDPKNHKMTRSFERALKPLNANLGEPPSTPAPNISSPTGITATTTTTKPSNLAVSWDTNPKYDLEEVEELLDLNGDDLNTYVANLEDAENDLPPEDDDFGQRRDNE</sequence>
<dbReference type="RefSeq" id="WP_087112106.1">
    <property type="nucleotide sequence ID" value="NZ_CBCSCN010000010.1"/>
</dbReference>
<feature type="region of interest" description="Disordered" evidence="1">
    <location>
        <begin position="235"/>
        <end position="268"/>
    </location>
</feature>
<feature type="region of interest" description="Disordered" evidence="1">
    <location>
        <begin position="1"/>
        <end position="33"/>
    </location>
</feature>
<dbReference type="Proteomes" id="UP000196573">
    <property type="component" value="Unassembled WGS sequence"/>
</dbReference>
<feature type="compositionally biased region" description="Acidic residues" evidence="1">
    <location>
        <begin position="300"/>
        <end position="312"/>
    </location>
</feature>
<dbReference type="OrthoDB" id="10003782at2"/>
<gene>
    <name evidence="2" type="ORF">EHSB41UT_03441</name>
</gene>
<evidence type="ECO:0000256" key="1">
    <source>
        <dbReference type="SAM" id="MobiDB-lite"/>
    </source>
</evidence>
<accession>A0A1X7ANJ8</accession>
<proteinExistence type="predicted"/>
<feature type="compositionally biased region" description="Low complexity" evidence="1">
    <location>
        <begin position="252"/>
        <end position="261"/>
    </location>
</feature>
<dbReference type="AlphaFoldDB" id="A0A1X7ANJ8"/>
<dbReference type="EMBL" id="FWPT01000008">
    <property type="protein sequence ID" value="SMA49659.1"/>
    <property type="molecule type" value="Genomic_DNA"/>
</dbReference>
<evidence type="ECO:0000313" key="2">
    <source>
        <dbReference type="EMBL" id="SMA49659.1"/>
    </source>
</evidence>
<feature type="region of interest" description="Disordered" evidence="1">
    <location>
        <begin position="299"/>
        <end position="320"/>
    </location>
</feature>
<reference evidence="2 3" key="1">
    <citation type="submission" date="2017-03" db="EMBL/GenBank/DDBJ databases">
        <authorList>
            <person name="Afonso C.L."/>
            <person name="Miller P.J."/>
            <person name="Scott M.A."/>
            <person name="Spackman E."/>
            <person name="Goraichik I."/>
            <person name="Dimitrov K.M."/>
            <person name="Suarez D.L."/>
            <person name="Swayne D.E."/>
        </authorList>
    </citation>
    <scope>NUCLEOTIDE SEQUENCE [LARGE SCALE GENOMIC DNA]</scope>
    <source>
        <strain evidence="2">SB41UT1</strain>
    </source>
</reference>
<keyword evidence="3" id="KW-1185">Reference proteome</keyword>